<reference evidence="1 2" key="1">
    <citation type="journal article" date="2018" name="Mol. Plant">
        <title>The genome of Artemisia annua provides insight into the evolution of Asteraceae family and artemisinin biosynthesis.</title>
        <authorList>
            <person name="Shen Q."/>
            <person name="Zhang L."/>
            <person name="Liao Z."/>
            <person name="Wang S."/>
            <person name="Yan T."/>
            <person name="Shi P."/>
            <person name="Liu M."/>
            <person name="Fu X."/>
            <person name="Pan Q."/>
            <person name="Wang Y."/>
            <person name="Lv Z."/>
            <person name="Lu X."/>
            <person name="Zhang F."/>
            <person name="Jiang W."/>
            <person name="Ma Y."/>
            <person name="Chen M."/>
            <person name="Hao X."/>
            <person name="Li L."/>
            <person name="Tang Y."/>
            <person name="Lv G."/>
            <person name="Zhou Y."/>
            <person name="Sun X."/>
            <person name="Brodelius P.E."/>
            <person name="Rose J.K.C."/>
            <person name="Tang K."/>
        </authorList>
    </citation>
    <scope>NUCLEOTIDE SEQUENCE [LARGE SCALE GENOMIC DNA]</scope>
    <source>
        <strain evidence="2">cv. Huhao1</strain>
        <tissue evidence="1">Leaf</tissue>
    </source>
</reference>
<sequence>MWKFRNQGYRILQYSVSTGKYKDEFVFNIVEMDACHIFLGKSWLYELDATYNRKENIYKFQLNGVKFLLVPLKEITKVLKAKEYNSMTIRYQDSKEELHVEPTLNAFVPTEMTQDE</sequence>
<protein>
    <submittedName>
        <fullName evidence="1">Uncharacterized protein</fullName>
    </submittedName>
</protein>
<keyword evidence="2" id="KW-1185">Reference proteome</keyword>
<dbReference type="OrthoDB" id="1194290at2759"/>
<evidence type="ECO:0000313" key="2">
    <source>
        <dbReference type="Proteomes" id="UP000245207"/>
    </source>
</evidence>
<name>A0A2U1LXP7_ARTAN</name>
<dbReference type="AlphaFoldDB" id="A0A2U1LXP7"/>
<dbReference type="EMBL" id="PKPP01007294">
    <property type="protein sequence ID" value="PWA53796.1"/>
    <property type="molecule type" value="Genomic_DNA"/>
</dbReference>
<dbReference type="Proteomes" id="UP000245207">
    <property type="component" value="Unassembled WGS sequence"/>
</dbReference>
<evidence type="ECO:0000313" key="1">
    <source>
        <dbReference type="EMBL" id="PWA53796.1"/>
    </source>
</evidence>
<gene>
    <name evidence="1" type="ORF">CTI12_AA439920</name>
</gene>
<proteinExistence type="predicted"/>
<accession>A0A2U1LXP7</accession>
<organism evidence="1 2">
    <name type="scientific">Artemisia annua</name>
    <name type="common">Sweet wormwood</name>
    <dbReference type="NCBI Taxonomy" id="35608"/>
    <lineage>
        <taxon>Eukaryota</taxon>
        <taxon>Viridiplantae</taxon>
        <taxon>Streptophyta</taxon>
        <taxon>Embryophyta</taxon>
        <taxon>Tracheophyta</taxon>
        <taxon>Spermatophyta</taxon>
        <taxon>Magnoliopsida</taxon>
        <taxon>eudicotyledons</taxon>
        <taxon>Gunneridae</taxon>
        <taxon>Pentapetalae</taxon>
        <taxon>asterids</taxon>
        <taxon>campanulids</taxon>
        <taxon>Asterales</taxon>
        <taxon>Asteraceae</taxon>
        <taxon>Asteroideae</taxon>
        <taxon>Anthemideae</taxon>
        <taxon>Artemisiinae</taxon>
        <taxon>Artemisia</taxon>
    </lineage>
</organism>
<comment type="caution">
    <text evidence="1">The sequence shown here is derived from an EMBL/GenBank/DDBJ whole genome shotgun (WGS) entry which is preliminary data.</text>
</comment>